<dbReference type="EMBL" id="OV121132">
    <property type="protein sequence ID" value="CAH0547085.1"/>
    <property type="molecule type" value="Genomic_DNA"/>
</dbReference>
<reference evidence="1" key="1">
    <citation type="submission" date="2021-12" db="EMBL/GenBank/DDBJ databases">
        <authorList>
            <person name="King R."/>
        </authorList>
    </citation>
    <scope>NUCLEOTIDE SEQUENCE</scope>
</reference>
<dbReference type="OrthoDB" id="6772600at2759"/>
<dbReference type="PANTHER" id="PTHR46601">
    <property type="entry name" value="ULP_PROTEASE DOMAIN-CONTAINING PROTEIN"/>
    <property type="match status" value="1"/>
</dbReference>
<dbReference type="Proteomes" id="UP001154078">
    <property type="component" value="Chromosome 1"/>
</dbReference>
<keyword evidence="2" id="KW-1185">Reference proteome</keyword>
<accession>A0A9P0ANX1</accession>
<sequence length="125" mass="14115">MLETVTWNFSVSGHGKGPMDGVGGTLKRKADRLVFQGRDITSAKEFVEAVNKSSIKVWEVPGEKILKIKELELPKNIPSVPNIMSLHQVTWSKMQETKLFLRTLSCFVCDKCTLCSKIFRSYYSA</sequence>
<dbReference type="PANTHER" id="PTHR46601:SF1">
    <property type="entry name" value="ADF-H DOMAIN-CONTAINING PROTEIN"/>
    <property type="match status" value="1"/>
</dbReference>
<evidence type="ECO:0000313" key="2">
    <source>
        <dbReference type="Proteomes" id="UP001154078"/>
    </source>
</evidence>
<organism evidence="1 2">
    <name type="scientific">Brassicogethes aeneus</name>
    <name type="common">Rape pollen beetle</name>
    <name type="synonym">Meligethes aeneus</name>
    <dbReference type="NCBI Taxonomy" id="1431903"/>
    <lineage>
        <taxon>Eukaryota</taxon>
        <taxon>Metazoa</taxon>
        <taxon>Ecdysozoa</taxon>
        <taxon>Arthropoda</taxon>
        <taxon>Hexapoda</taxon>
        <taxon>Insecta</taxon>
        <taxon>Pterygota</taxon>
        <taxon>Neoptera</taxon>
        <taxon>Endopterygota</taxon>
        <taxon>Coleoptera</taxon>
        <taxon>Polyphaga</taxon>
        <taxon>Cucujiformia</taxon>
        <taxon>Nitidulidae</taxon>
        <taxon>Meligethinae</taxon>
        <taxon>Brassicogethes</taxon>
    </lineage>
</organism>
<protein>
    <submittedName>
        <fullName evidence="1">Uncharacterized protein</fullName>
    </submittedName>
</protein>
<dbReference type="AlphaFoldDB" id="A0A9P0ANX1"/>
<name>A0A9P0ANX1_BRAAE</name>
<proteinExistence type="predicted"/>
<evidence type="ECO:0000313" key="1">
    <source>
        <dbReference type="EMBL" id="CAH0547085.1"/>
    </source>
</evidence>
<gene>
    <name evidence="1" type="ORF">MELIAE_LOCUS1136</name>
</gene>